<keyword evidence="3 8" id="KW-0489">Methyltransferase</keyword>
<keyword evidence="9" id="KW-1185">Reference proteome</keyword>
<dbReference type="EC" id="2.1.1.72" evidence="2"/>
<dbReference type="EMBL" id="LNXV01000029">
    <property type="protein sequence ID" value="KTC81696.1"/>
    <property type="molecule type" value="Genomic_DNA"/>
</dbReference>
<evidence type="ECO:0000259" key="7">
    <source>
        <dbReference type="Pfam" id="PF01555"/>
    </source>
</evidence>
<dbReference type="PANTHER" id="PTHR13370:SF24">
    <property type="entry name" value="TYPE III RESTRICTION-MODIFICATION ENZYME STYLTI MOD SUBUNIT"/>
    <property type="match status" value="1"/>
</dbReference>
<evidence type="ECO:0000256" key="4">
    <source>
        <dbReference type="ARBA" id="ARBA00022679"/>
    </source>
</evidence>
<evidence type="ECO:0000256" key="1">
    <source>
        <dbReference type="ARBA" id="ARBA00006594"/>
    </source>
</evidence>
<dbReference type="GO" id="GO:0008170">
    <property type="term" value="F:N-methyltransferase activity"/>
    <property type="evidence" value="ECO:0007669"/>
    <property type="project" value="InterPro"/>
</dbReference>
<reference evidence="8 9" key="1">
    <citation type="submission" date="2015-11" db="EMBL/GenBank/DDBJ databases">
        <title>Genomic analysis of 38 Legionella species identifies large and diverse effector repertoires.</title>
        <authorList>
            <person name="Burstein D."/>
            <person name="Amaro F."/>
            <person name="Zusman T."/>
            <person name="Lifshitz Z."/>
            <person name="Cohen O."/>
            <person name="Gilbert J.A."/>
            <person name="Pupko T."/>
            <person name="Shuman H.A."/>
            <person name="Segal G."/>
        </authorList>
    </citation>
    <scope>NUCLEOTIDE SEQUENCE [LARGE SCALE GENOMIC DNA]</scope>
    <source>
        <strain evidence="8 9">ATCC 43878</strain>
    </source>
</reference>
<dbReference type="Gene3D" id="3.40.50.150">
    <property type="entry name" value="Vaccinia Virus protein VP39"/>
    <property type="match status" value="1"/>
</dbReference>
<comment type="caution">
    <text evidence="8">The sequence shown here is derived from an EMBL/GenBank/DDBJ whole genome shotgun (WGS) entry which is preliminary data.</text>
</comment>
<organism evidence="8 9">
    <name type="scientific">Legionella brunensis</name>
    <dbReference type="NCBI Taxonomy" id="29422"/>
    <lineage>
        <taxon>Bacteria</taxon>
        <taxon>Pseudomonadati</taxon>
        <taxon>Pseudomonadota</taxon>
        <taxon>Gammaproteobacteria</taxon>
        <taxon>Legionellales</taxon>
        <taxon>Legionellaceae</taxon>
        <taxon>Legionella</taxon>
    </lineage>
</organism>
<name>A0A0W0SE68_9GAMM</name>
<dbReference type="InterPro" id="IPR029063">
    <property type="entry name" value="SAM-dependent_MTases_sf"/>
</dbReference>
<keyword evidence="4 8" id="KW-0808">Transferase</keyword>
<dbReference type="STRING" id="29422.Lbru_2216"/>
<dbReference type="PANTHER" id="PTHR13370">
    <property type="entry name" value="RNA METHYLASE-RELATED"/>
    <property type="match status" value="1"/>
</dbReference>
<comment type="catalytic activity">
    <reaction evidence="6">
        <text>a 2'-deoxyadenosine in DNA + S-adenosyl-L-methionine = an N(6)-methyl-2'-deoxyadenosine in DNA + S-adenosyl-L-homocysteine + H(+)</text>
        <dbReference type="Rhea" id="RHEA:15197"/>
        <dbReference type="Rhea" id="RHEA-COMP:12418"/>
        <dbReference type="Rhea" id="RHEA-COMP:12419"/>
        <dbReference type="ChEBI" id="CHEBI:15378"/>
        <dbReference type="ChEBI" id="CHEBI:57856"/>
        <dbReference type="ChEBI" id="CHEBI:59789"/>
        <dbReference type="ChEBI" id="CHEBI:90615"/>
        <dbReference type="ChEBI" id="CHEBI:90616"/>
        <dbReference type="EC" id="2.1.1.72"/>
    </reaction>
</comment>
<dbReference type="InterPro" id="IPR002295">
    <property type="entry name" value="N4/N6-MTase_EcoPI_Mod-like"/>
</dbReference>
<evidence type="ECO:0000256" key="6">
    <source>
        <dbReference type="ARBA" id="ARBA00047942"/>
    </source>
</evidence>
<dbReference type="PATRIC" id="fig|29422.6.peg.2362"/>
<dbReference type="GO" id="GO:0032259">
    <property type="term" value="P:methylation"/>
    <property type="evidence" value="ECO:0007669"/>
    <property type="project" value="UniProtKB-KW"/>
</dbReference>
<dbReference type="GO" id="GO:0005737">
    <property type="term" value="C:cytoplasm"/>
    <property type="evidence" value="ECO:0007669"/>
    <property type="project" value="TreeGrafter"/>
</dbReference>
<sequence>MPKILDPLSDDELRDIVDLLKKGEALPEDYRFRLFTSCNKSELIWPGKNNIICKAELPFQAIEHIDTPKLNQLHNTPQSRSTWTNKLIWGENKLVLSSLQSGYLRSEIEAMGGIKLVYIDPPFDVGADFSMPIEIGDQESFIKKPSIIEEIAYRDTWGKGVDSYLTMIYERLKLIQSLLANDGSIYIHCDWRVNSYMKLILNELFGENNFRNEIIWEKTSTGNKAFSDNQFPRVYDSILFYSKSDDTKINIQYEPYEQEYIDYNFQYEDEYGRYRRQIIGTRGAESIAQLEKAGRIIVTSSGKKYLKQYLKESKGLRLTDFWTGRKVPDLRRQGGMTPENLNYPTQKPEVLLERIVKTSSNEGDLIADFFCGAGTTMAVAEKLGRKWIGCDLSRFSIHTSRKRLINLQLELDTQQRQYNAFEILNLGHYDRQYYMGIDPNLPREQRELQAKLKEEQYYDLIRQAYKASPSSTFPPFHGYKIVGKDSHAVYIGPLDSPVTTSEIDLIVNKAEKYGFNKIDILGFEFEMGVSPDIQDRAISEKNITLALRYIPREVFDKRAIDKDQVIFYDVSYIEAKINKIDNTVSVLLTDFGVFYRQENINFLAETLKTGRSKIFVDKGQVIKLTKTREGSLEQEVLTKNWTDWIDYWSVDFDYESLQDQLSGNNIFENQWQNFRTKNNRKITTESEKFKYLKPGNYKVAIKIIDIFGHDTTKVFDIHIDAKGK</sequence>
<dbReference type="RefSeq" id="WP_058442191.1">
    <property type="nucleotide sequence ID" value="NZ_CAAAHU010000002.1"/>
</dbReference>
<proteinExistence type="inferred from homology"/>
<dbReference type="SUPFAM" id="SSF53335">
    <property type="entry name" value="S-adenosyl-L-methionine-dependent methyltransferases"/>
    <property type="match status" value="2"/>
</dbReference>
<dbReference type="GO" id="GO:0003677">
    <property type="term" value="F:DNA binding"/>
    <property type="evidence" value="ECO:0007669"/>
    <property type="project" value="InterPro"/>
</dbReference>
<accession>A0A0W0SE68</accession>
<dbReference type="GO" id="GO:0009007">
    <property type="term" value="F:site-specific DNA-methyltransferase (adenine-specific) activity"/>
    <property type="evidence" value="ECO:0007669"/>
    <property type="project" value="UniProtKB-EC"/>
</dbReference>
<feature type="domain" description="DNA methylase N-4/N-6" evidence="7">
    <location>
        <begin position="114"/>
        <end position="397"/>
    </location>
</feature>
<evidence type="ECO:0000256" key="2">
    <source>
        <dbReference type="ARBA" id="ARBA00011900"/>
    </source>
</evidence>
<dbReference type="Pfam" id="PF01555">
    <property type="entry name" value="N6_N4_Mtase"/>
    <property type="match status" value="1"/>
</dbReference>
<dbReference type="PRINTS" id="PR00506">
    <property type="entry name" value="D21N6MTFRASE"/>
</dbReference>
<protein>
    <recommendedName>
        <fullName evidence="2">site-specific DNA-methyltransferase (adenine-specific)</fullName>
        <ecNumber evidence="2">2.1.1.72</ecNumber>
    </recommendedName>
</protein>
<evidence type="ECO:0000313" key="9">
    <source>
        <dbReference type="Proteomes" id="UP000054742"/>
    </source>
</evidence>
<keyword evidence="5" id="KW-0949">S-adenosyl-L-methionine</keyword>
<dbReference type="InterPro" id="IPR002941">
    <property type="entry name" value="DNA_methylase_N4/N6"/>
</dbReference>
<evidence type="ECO:0000256" key="3">
    <source>
        <dbReference type="ARBA" id="ARBA00022603"/>
    </source>
</evidence>
<evidence type="ECO:0000256" key="5">
    <source>
        <dbReference type="ARBA" id="ARBA00022691"/>
    </source>
</evidence>
<dbReference type="OrthoDB" id="9816043at2"/>
<gene>
    <name evidence="8" type="primary">dpnA</name>
    <name evidence="8" type="ORF">Lbru_2216</name>
</gene>
<evidence type="ECO:0000313" key="8">
    <source>
        <dbReference type="EMBL" id="KTC81696.1"/>
    </source>
</evidence>
<dbReference type="Proteomes" id="UP000054742">
    <property type="component" value="Unassembled WGS sequence"/>
</dbReference>
<dbReference type="AlphaFoldDB" id="A0A0W0SE68"/>
<comment type="similarity">
    <text evidence="1">Belongs to the N(4)/N(6)-methyltransferase family.</text>
</comment>